<dbReference type="InterPro" id="IPR050678">
    <property type="entry name" value="DNA_Partitioning_ATPase"/>
</dbReference>
<gene>
    <name evidence="2" type="primary">soj_2</name>
    <name evidence="2" type="ORF">LuPra_06319</name>
</gene>
<dbReference type="Proteomes" id="UP000076079">
    <property type="component" value="Chromosome"/>
</dbReference>
<protein>
    <submittedName>
        <fullName evidence="2">Sporulation initiation inhibitor protein soj</fullName>
    </submittedName>
</protein>
<dbReference type="KEGG" id="abac:LuPra_06319"/>
<dbReference type="EMBL" id="CP015136">
    <property type="protein sequence ID" value="AMY13033.1"/>
    <property type="molecule type" value="Genomic_DNA"/>
</dbReference>
<dbReference type="InterPro" id="IPR025669">
    <property type="entry name" value="AAA_dom"/>
</dbReference>
<dbReference type="AlphaFoldDB" id="A0A143PXY3"/>
<proteinExistence type="predicted"/>
<dbReference type="PANTHER" id="PTHR13696:SF52">
    <property type="entry name" value="PARA FAMILY PROTEIN CT_582"/>
    <property type="match status" value="1"/>
</dbReference>
<dbReference type="CDD" id="cd02042">
    <property type="entry name" value="ParAB_family"/>
    <property type="match status" value="1"/>
</dbReference>
<reference evidence="3" key="2">
    <citation type="submission" date="2016-04" db="EMBL/GenBank/DDBJ databases">
        <title>First Complete Genome Sequence of a Subdivision 6 Acidobacterium.</title>
        <authorList>
            <person name="Huang S."/>
            <person name="Vieira S."/>
            <person name="Bunk B."/>
            <person name="Riedel T."/>
            <person name="Sproeer C."/>
            <person name="Overmann J."/>
        </authorList>
    </citation>
    <scope>NUCLEOTIDE SEQUENCE [LARGE SCALE GENOMIC DNA]</scope>
    <source>
        <strain evidence="3">DSM 100886 HEG_-6_39</strain>
    </source>
</reference>
<keyword evidence="3" id="KW-1185">Reference proteome</keyword>
<organism evidence="2 3">
    <name type="scientific">Luteitalea pratensis</name>
    <dbReference type="NCBI Taxonomy" id="1855912"/>
    <lineage>
        <taxon>Bacteria</taxon>
        <taxon>Pseudomonadati</taxon>
        <taxon>Acidobacteriota</taxon>
        <taxon>Vicinamibacteria</taxon>
        <taxon>Vicinamibacterales</taxon>
        <taxon>Vicinamibacteraceae</taxon>
        <taxon>Luteitalea</taxon>
    </lineage>
</organism>
<dbReference type="Gene3D" id="3.40.50.300">
    <property type="entry name" value="P-loop containing nucleotide triphosphate hydrolases"/>
    <property type="match status" value="1"/>
</dbReference>
<feature type="domain" description="AAA" evidence="1">
    <location>
        <begin position="40"/>
        <end position="212"/>
    </location>
</feature>
<name>A0A143PXY3_LUTPR</name>
<evidence type="ECO:0000313" key="2">
    <source>
        <dbReference type="EMBL" id="AMY13033.1"/>
    </source>
</evidence>
<dbReference type="FunFam" id="3.40.50.300:FF:000285">
    <property type="entry name" value="Sporulation initiation inhibitor Soj"/>
    <property type="match status" value="1"/>
</dbReference>
<dbReference type="InterPro" id="IPR027417">
    <property type="entry name" value="P-loop_NTPase"/>
</dbReference>
<dbReference type="STRING" id="1855912.LuPra_06319"/>
<evidence type="ECO:0000259" key="1">
    <source>
        <dbReference type="Pfam" id="PF13614"/>
    </source>
</evidence>
<dbReference type="PANTHER" id="PTHR13696">
    <property type="entry name" value="P-LOOP CONTAINING NUCLEOSIDE TRIPHOSPHATE HYDROLASE"/>
    <property type="match status" value="1"/>
</dbReference>
<accession>A0A143PXY3</accession>
<sequence>MRWYPAGSPRVRPLPLLGDDVTATPPWSLAIPPGSHQVMSKIIAVSNQKGGVGKTTTTINLAASLAMADQRVLVVDMDPQGNLTSGLGQKAGTEHTVYEALLGHGELPILQTPVDLLHLVPADRHLAGAEVELVPLEERERRLRKLLATVRDRYDFILIDTPPSLGLLTLNALVAADTVLIPLHCEYFALEGLADLMATLSRIGNSLNPGLDVEGVVLTMYGDRTNLGAQVAREIRQFFEEKVFNTVIPRNVRLAEAPSHGLPVLLYDPRSRGAEAYVALSHELLSRNGAAPRRAASAKA</sequence>
<dbReference type="Pfam" id="PF13614">
    <property type="entry name" value="AAA_31"/>
    <property type="match status" value="1"/>
</dbReference>
<dbReference type="SUPFAM" id="SSF52540">
    <property type="entry name" value="P-loop containing nucleoside triphosphate hydrolases"/>
    <property type="match status" value="1"/>
</dbReference>
<evidence type="ECO:0000313" key="3">
    <source>
        <dbReference type="Proteomes" id="UP000076079"/>
    </source>
</evidence>
<reference evidence="2 3" key="1">
    <citation type="journal article" date="2016" name="Genome Announc.">
        <title>First Complete Genome Sequence of a Subdivision 6 Acidobacterium Strain.</title>
        <authorList>
            <person name="Huang S."/>
            <person name="Vieira S."/>
            <person name="Bunk B."/>
            <person name="Riedel T."/>
            <person name="Sproer C."/>
            <person name="Overmann J."/>
        </authorList>
    </citation>
    <scope>NUCLEOTIDE SEQUENCE [LARGE SCALE GENOMIC DNA]</scope>
    <source>
        <strain evidence="3">DSM 100886 HEG_-6_39</strain>
    </source>
</reference>